<evidence type="ECO:0000256" key="6">
    <source>
        <dbReference type="ARBA" id="ARBA00022827"/>
    </source>
</evidence>
<dbReference type="SUPFAM" id="SSF51730">
    <property type="entry name" value="FAD-linked oxidoreductase"/>
    <property type="match status" value="1"/>
</dbReference>
<evidence type="ECO:0000256" key="9">
    <source>
        <dbReference type="ARBA" id="ARBA00023167"/>
    </source>
</evidence>
<dbReference type="STRING" id="762845.BCR26_06825"/>
<dbReference type="InterPro" id="IPR004620">
    <property type="entry name" value="MTHF_reductase_bac"/>
</dbReference>
<keyword evidence="5 12" id="KW-0285">Flavoprotein</keyword>
<evidence type="ECO:0000256" key="1">
    <source>
        <dbReference type="ARBA" id="ARBA00001974"/>
    </source>
</evidence>
<dbReference type="NCBIfam" id="TIGR00676">
    <property type="entry name" value="fadh2"/>
    <property type="match status" value="1"/>
</dbReference>
<gene>
    <name evidence="13" type="ORF">BCR26_06825</name>
</gene>
<evidence type="ECO:0000256" key="4">
    <source>
        <dbReference type="ARBA" id="ARBA00022605"/>
    </source>
</evidence>
<evidence type="ECO:0000256" key="10">
    <source>
        <dbReference type="ARBA" id="ARBA00034478"/>
    </source>
</evidence>
<reference evidence="13 14" key="1">
    <citation type="submission" date="2016-09" db="EMBL/GenBank/DDBJ databases">
        <authorList>
            <person name="Capua I."/>
            <person name="De Benedictis P."/>
            <person name="Joannis T."/>
            <person name="Lombin L.H."/>
            <person name="Cattoli G."/>
        </authorList>
    </citation>
    <scope>NUCLEOTIDE SEQUENCE [LARGE SCALE GENOMIC DNA]</scope>
    <source>
        <strain evidence="13 14">LMG 25899</strain>
    </source>
</reference>
<dbReference type="GO" id="GO:0005829">
    <property type="term" value="C:cytosol"/>
    <property type="evidence" value="ECO:0007669"/>
    <property type="project" value="InterPro"/>
</dbReference>
<evidence type="ECO:0000256" key="3">
    <source>
        <dbReference type="ARBA" id="ARBA00006743"/>
    </source>
</evidence>
<proteinExistence type="inferred from homology"/>
<dbReference type="AlphaFoldDB" id="A0A1E5KS42"/>
<dbReference type="CDD" id="cd00537">
    <property type="entry name" value="MTHFR"/>
    <property type="match status" value="1"/>
</dbReference>
<comment type="pathway">
    <text evidence="2 12">One-carbon metabolism; tetrahydrofolate interconversion.</text>
</comment>
<dbReference type="OrthoDB" id="9812555at2"/>
<comment type="similarity">
    <text evidence="3 12">Belongs to the methylenetetrahydrofolate reductase family.</text>
</comment>
<evidence type="ECO:0000256" key="12">
    <source>
        <dbReference type="RuleBase" id="RU003862"/>
    </source>
</evidence>
<dbReference type="Gene3D" id="3.20.20.220">
    <property type="match status" value="1"/>
</dbReference>
<keyword evidence="4" id="KW-0028">Amino-acid biosynthesis</keyword>
<evidence type="ECO:0000256" key="11">
    <source>
        <dbReference type="ARBA" id="ARBA00048628"/>
    </source>
</evidence>
<name>A0A1E5KS42_9ENTE</name>
<keyword evidence="7 12" id="KW-0560">Oxidoreductase</keyword>
<dbReference type="InterPro" id="IPR003171">
    <property type="entry name" value="Mehydrof_redctse-like"/>
</dbReference>
<dbReference type="GO" id="GO:0106312">
    <property type="term" value="F:methylenetetrahydrofolate reductase (NADH) activity"/>
    <property type="evidence" value="ECO:0007669"/>
    <property type="project" value="UniProtKB-EC"/>
</dbReference>
<dbReference type="Proteomes" id="UP000095256">
    <property type="component" value="Unassembled WGS sequence"/>
</dbReference>
<evidence type="ECO:0000313" key="14">
    <source>
        <dbReference type="Proteomes" id="UP000095256"/>
    </source>
</evidence>
<sequence>MKIENYYSQKKPVVSLEFFPPKKEAAIETIYQALEEMKEVQPDFISITYGAAGSKTDNKTLELASMIKNKYGIEPLHHLSCVANTKEEISQLLAQIKGEGVENILALRGDIPLDPKNCPNDFVYAKDLITSIKETNDFSVGAACYPEGHIDELTSRENIDHLKAKVDAGADFFVSQLFFDNDTFYRLVEDARNGQVFAPISAGIMPILSRGQVEKMIFMCGTSLPSELIKIIHKYEHSIEDLRKAGLEYALKQIDDLMNHGVDGIHVYAMNRPVVAKEAMSLLRGS</sequence>
<evidence type="ECO:0000256" key="2">
    <source>
        <dbReference type="ARBA" id="ARBA00004777"/>
    </source>
</evidence>
<keyword evidence="14" id="KW-1185">Reference proteome</keyword>
<dbReference type="GO" id="GO:0009086">
    <property type="term" value="P:methionine biosynthetic process"/>
    <property type="evidence" value="ECO:0007669"/>
    <property type="project" value="UniProtKB-KW"/>
</dbReference>
<dbReference type="PANTHER" id="PTHR45754">
    <property type="entry name" value="METHYLENETETRAHYDROFOLATE REDUCTASE"/>
    <property type="match status" value="1"/>
</dbReference>
<dbReference type="GO" id="GO:0071949">
    <property type="term" value="F:FAD binding"/>
    <property type="evidence" value="ECO:0007669"/>
    <property type="project" value="TreeGrafter"/>
</dbReference>
<comment type="caution">
    <text evidence="13">The sequence shown here is derived from an EMBL/GenBank/DDBJ whole genome shotgun (WGS) entry which is preliminary data.</text>
</comment>
<keyword evidence="6 12" id="KW-0274">FAD</keyword>
<keyword evidence="9" id="KW-0486">Methionine biosynthesis</keyword>
<evidence type="ECO:0000256" key="5">
    <source>
        <dbReference type="ARBA" id="ARBA00022630"/>
    </source>
</evidence>
<dbReference type="EMBL" id="MIEK01000081">
    <property type="protein sequence ID" value="OEH80712.1"/>
    <property type="molecule type" value="Genomic_DNA"/>
</dbReference>
<dbReference type="RefSeq" id="WP_069700231.1">
    <property type="nucleotide sequence ID" value="NZ_JAGGMA010000001.1"/>
</dbReference>
<accession>A0A1E5KS42</accession>
<dbReference type="GO" id="GO:0035999">
    <property type="term" value="P:tetrahydrofolate interconversion"/>
    <property type="evidence" value="ECO:0007669"/>
    <property type="project" value="UniProtKB-UniPathway"/>
</dbReference>
<keyword evidence="8" id="KW-0520">NAD</keyword>
<dbReference type="UniPathway" id="UPA00193"/>
<organism evidence="13 14">
    <name type="scientific">Enterococcus rivorum</name>
    <dbReference type="NCBI Taxonomy" id="762845"/>
    <lineage>
        <taxon>Bacteria</taxon>
        <taxon>Bacillati</taxon>
        <taxon>Bacillota</taxon>
        <taxon>Bacilli</taxon>
        <taxon>Lactobacillales</taxon>
        <taxon>Enterococcaceae</taxon>
        <taxon>Enterococcus</taxon>
    </lineage>
</organism>
<dbReference type="InterPro" id="IPR029041">
    <property type="entry name" value="FAD-linked_oxidoreductase-like"/>
</dbReference>
<protein>
    <recommendedName>
        <fullName evidence="12">Methylenetetrahydrofolate reductase</fullName>
        <ecNumber evidence="12">1.5.1.54</ecNumber>
    </recommendedName>
</protein>
<evidence type="ECO:0000256" key="8">
    <source>
        <dbReference type="ARBA" id="ARBA00023027"/>
    </source>
</evidence>
<comment type="cofactor">
    <cofactor evidence="1 12">
        <name>FAD</name>
        <dbReference type="ChEBI" id="CHEBI:57692"/>
    </cofactor>
</comment>
<dbReference type="EC" id="1.5.1.54" evidence="12"/>
<dbReference type="PANTHER" id="PTHR45754:SF3">
    <property type="entry name" value="METHYLENETETRAHYDROFOLATE REDUCTASE (NADPH)"/>
    <property type="match status" value="1"/>
</dbReference>
<evidence type="ECO:0000256" key="7">
    <source>
        <dbReference type="ARBA" id="ARBA00023002"/>
    </source>
</evidence>
<dbReference type="Pfam" id="PF02219">
    <property type="entry name" value="MTHFR"/>
    <property type="match status" value="1"/>
</dbReference>
<comment type="pathway">
    <text evidence="10">Amino-acid biosynthesis; L-methionine biosynthesis via de novo pathway.</text>
</comment>
<comment type="catalytic activity">
    <reaction evidence="11">
        <text>(6S)-5-methyl-5,6,7,8-tetrahydrofolate + NAD(+) = (6R)-5,10-methylene-5,6,7,8-tetrahydrofolate + NADH + H(+)</text>
        <dbReference type="Rhea" id="RHEA:19821"/>
        <dbReference type="ChEBI" id="CHEBI:15378"/>
        <dbReference type="ChEBI" id="CHEBI:15636"/>
        <dbReference type="ChEBI" id="CHEBI:18608"/>
        <dbReference type="ChEBI" id="CHEBI:57540"/>
        <dbReference type="ChEBI" id="CHEBI:57945"/>
        <dbReference type="EC" id="1.5.1.54"/>
    </reaction>
    <physiologicalReaction direction="right-to-left" evidence="11">
        <dbReference type="Rhea" id="RHEA:19823"/>
    </physiologicalReaction>
</comment>
<evidence type="ECO:0000313" key="13">
    <source>
        <dbReference type="EMBL" id="OEH80712.1"/>
    </source>
</evidence>